<proteinExistence type="predicted"/>
<comment type="caution">
    <text evidence="2">The sequence shown here is derived from an EMBL/GenBank/DDBJ whole genome shotgun (WGS) entry which is preliminary data.</text>
</comment>
<name>A0ABQ8SPZ9_PERAM</name>
<accession>A0ABQ8SPZ9</accession>
<evidence type="ECO:0000256" key="1">
    <source>
        <dbReference type="SAM" id="MobiDB-lite"/>
    </source>
</evidence>
<dbReference type="Proteomes" id="UP001148838">
    <property type="component" value="Unassembled WGS sequence"/>
</dbReference>
<evidence type="ECO:0000313" key="3">
    <source>
        <dbReference type="Proteomes" id="UP001148838"/>
    </source>
</evidence>
<protein>
    <submittedName>
        <fullName evidence="2">Uncharacterized protein</fullName>
    </submittedName>
</protein>
<sequence length="106" mass="11884">MTGDRNAGGGHHGYKSRYGTGRAPKRSHRLQLQVHNLTNKTDEYRENWCLSILITNERASATDIAHLAFKSKSSWGGHVARLEDGRWTYKSTMWDPGQTGGLEADL</sequence>
<gene>
    <name evidence="2" type="ORF">ANN_18885</name>
</gene>
<feature type="compositionally biased region" description="Gly residues" evidence="1">
    <location>
        <begin position="1"/>
        <end position="11"/>
    </location>
</feature>
<reference evidence="2 3" key="1">
    <citation type="journal article" date="2022" name="Allergy">
        <title>Genome assembly and annotation of Periplaneta americana reveal a comprehensive cockroach allergen profile.</title>
        <authorList>
            <person name="Wang L."/>
            <person name="Xiong Q."/>
            <person name="Saelim N."/>
            <person name="Wang L."/>
            <person name="Nong W."/>
            <person name="Wan A.T."/>
            <person name="Shi M."/>
            <person name="Liu X."/>
            <person name="Cao Q."/>
            <person name="Hui J.H.L."/>
            <person name="Sookrung N."/>
            <person name="Leung T.F."/>
            <person name="Tungtrongchitr A."/>
            <person name="Tsui S.K.W."/>
        </authorList>
    </citation>
    <scope>NUCLEOTIDE SEQUENCE [LARGE SCALE GENOMIC DNA]</scope>
    <source>
        <strain evidence="2">PWHHKU_190912</strain>
    </source>
</reference>
<keyword evidence="3" id="KW-1185">Reference proteome</keyword>
<evidence type="ECO:0000313" key="2">
    <source>
        <dbReference type="EMBL" id="KAJ4436254.1"/>
    </source>
</evidence>
<feature type="region of interest" description="Disordered" evidence="1">
    <location>
        <begin position="1"/>
        <end position="30"/>
    </location>
</feature>
<dbReference type="EMBL" id="JAJSOF020000023">
    <property type="protein sequence ID" value="KAJ4436254.1"/>
    <property type="molecule type" value="Genomic_DNA"/>
</dbReference>
<organism evidence="2 3">
    <name type="scientific">Periplaneta americana</name>
    <name type="common">American cockroach</name>
    <name type="synonym">Blatta americana</name>
    <dbReference type="NCBI Taxonomy" id="6978"/>
    <lineage>
        <taxon>Eukaryota</taxon>
        <taxon>Metazoa</taxon>
        <taxon>Ecdysozoa</taxon>
        <taxon>Arthropoda</taxon>
        <taxon>Hexapoda</taxon>
        <taxon>Insecta</taxon>
        <taxon>Pterygota</taxon>
        <taxon>Neoptera</taxon>
        <taxon>Polyneoptera</taxon>
        <taxon>Dictyoptera</taxon>
        <taxon>Blattodea</taxon>
        <taxon>Blattoidea</taxon>
        <taxon>Blattidae</taxon>
        <taxon>Blattinae</taxon>
        <taxon>Periplaneta</taxon>
    </lineage>
</organism>